<organism evidence="3 4">
    <name type="scientific">Nakamurella flavida</name>
    <dbReference type="NCBI Taxonomy" id="363630"/>
    <lineage>
        <taxon>Bacteria</taxon>
        <taxon>Bacillati</taxon>
        <taxon>Actinomycetota</taxon>
        <taxon>Actinomycetes</taxon>
        <taxon>Nakamurellales</taxon>
        <taxon>Nakamurellaceae</taxon>
        <taxon>Nakamurella</taxon>
    </lineage>
</organism>
<feature type="region of interest" description="Disordered" evidence="2">
    <location>
        <begin position="1"/>
        <end position="25"/>
    </location>
</feature>
<evidence type="ECO:0000256" key="2">
    <source>
        <dbReference type="SAM" id="MobiDB-lite"/>
    </source>
</evidence>
<evidence type="ECO:0000313" key="3">
    <source>
        <dbReference type="EMBL" id="MBM9476083.1"/>
    </source>
</evidence>
<dbReference type="EMBL" id="JAERWL010000006">
    <property type="protein sequence ID" value="MBM9476083.1"/>
    <property type="molecule type" value="Genomic_DNA"/>
</dbReference>
<proteinExistence type="predicted"/>
<accession>A0A939BZV8</accession>
<dbReference type="Proteomes" id="UP000663801">
    <property type="component" value="Unassembled WGS sequence"/>
</dbReference>
<keyword evidence="4" id="KW-1185">Reference proteome</keyword>
<protein>
    <submittedName>
        <fullName evidence="3">NYN domain-containing protein</fullName>
    </submittedName>
</protein>
<dbReference type="AlphaFoldDB" id="A0A939BZV8"/>
<keyword evidence="1" id="KW-0175">Coiled coil</keyword>
<comment type="caution">
    <text evidence="3">The sequence shown here is derived from an EMBL/GenBank/DDBJ whole genome shotgun (WGS) entry which is preliminary data.</text>
</comment>
<feature type="coiled-coil region" evidence="1">
    <location>
        <begin position="143"/>
        <end position="253"/>
    </location>
</feature>
<name>A0A939BZV8_9ACTN</name>
<dbReference type="PANTHER" id="PTHR34547:SF1">
    <property type="entry name" value="YACP-LIKE NYN DOMAIN PROTEIN"/>
    <property type="match status" value="1"/>
</dbReference>
<dbReference type="InterPro" id="IPR010298">
    <property type="entry name" value="YacP-like"/>
</dbReference>
<gene>
    <name evidence="3" type="ORF">JL107_06475</name>
</gene>
<reference evidence="3" key="1">
    <citation type="submission" date="2021-01" db="EMBL/GenBank/DDBJ databases">
        <title>KCTC 19127 draft genome.</title>
        <authorList>
            <person name="An D."/>
        </authorList>
    </citation>
    <scope>NUCLEOTIDE SEQUENCE</scope>
    <source>
        <strain evidence="3">KCTC 19127</strain>
    </source>
</reference>
<dbReference type="PANTHER" id="PTHR34547">
    <property type="entry name" value="YACP-LIKE NYN DOMAIN PROTEIN"/>
    <property type="match status" value="1"/>
</dbReference>
<evidence type="ECO:0000313" key="4">
    <source>
        <dbReference type="Proteomes" id="UP000663801"/>
    </source>
</evidence>
<evidence type="ECO:0000256" key="1">
    <source>
        <dbReference type="SAM" id="Coils"/>
    </source>
</evidence>
<dbReference type="RefSeq" id="WP_205256186.1">
    <property type="nucleotide sequence ID" value="NZ_BAAAPV010000003.1"/>
</dbReference>
<dbReference type="Pfam" id="PF05991">
    <property type="entry name" value="NYN_YacP"/>
    <property type="match status" value="1"/>
</dbReference>
<sequence length="443" mass="46179">MTDADSQPLVEGEAESPARTGGLPEPVRARVVGWAAITVGTLPPSEVPAALRSVARFAPAKRARAGAAALARVLDGEPAFRAAVAAGAPAATAAPDGRRSGGRGVDDPVHRAALAFLLRSTELAEVLTEVRAAHPESDPAASTDALRDALARSRHQVDRLQLERDEALRGAAVGQESPEVARLRTRLREQGTRVRELQDALATAQAGARSDQAAVRAELDVARAEAAGAVERARDAEARAEQAQLSLARLREAGRERTAADGRRVELLLATAEGAVRGLRREWGITSGGADPADLVAATLPAPRAGTAPVDATRLTGWLTLPAAHLVVDGYNVTKTGYPALSLADQRDRLVRALSALSARTSAEITVVFDGAAVVAPAPPGRRIRVLFSPPGIPADDVIRDLVAGEPTGRVVVVVSSDKEVVERARRNGARTAPSPVLLDLLG</sequence>